<evidence type="ECO:0000313" key="4">
    <source>
        <dbReference type="Proteomes" id="UP000199754"/>
    </source>
</evidence>
<keyword evidence="1" id="KW-0732">Signal</keyword>
<name>A0A221JXA8_9RHOB</name>
<gene>
    <name evidence="3" type="ORF">SULPSESMR1_00489</name>
</gene>
<feature type="signal peptide" evidence="1">
    <location>
        <begin position="1"/>
        <end position="19"/>
    </location>
</feature>
<dbReference type="KEGG" id="spse:SULPSESMR1_00489"/>
<accession>A0A221JXA8</accession>
<feature type="chain" id="PRO_5013030501" evidence="1">
    <location>
        <begin position="20"/>
        <end position="117"/>
    </location>
</feature>
<sequence length="117" mass="12617">MKPFTLIFCCAALAAPAIAQDAEVGTAGPVNTRDDTYLMSADDIDVLSGTGEKIGEIEEILVDANGVPAGFLIEFQGFNLFEDDDVAVPIEALEYDGRAYVSKMTQEQLAALRPWDE</sequence>
<dbReference type="OrthoDB" id="6158291at2"/>
<dbReference type="Pfam" id="PF05239">
    <property type="entry name" value="PRC"/>
    <property type="match status" value="1"/>
</dbReference>
<evidence type="ECO:0000256" key="1">
    <source>
        <dbReference type="SAM" id="SignalP"/>
    </source>
</evidence>
<feature type="domain" description="PRC-barrel" evidence="2">
    <location>
        <begin position="45"/>
        <end position="96"/>
    </location>
</feature>
<evidence type="ECO:0000259" key="2">
    <source>
        <dbReference type="Pfam" id="PF05239"/>
    </source>
</evidence>
<dbReference type="InterPro" id="IPR011033">
    <property type="entry name" value="PRC_barrel-like_sf"/>
</dbReference>
<reference evidence="3 4" key="1">
    <citation type="submission" date="2017-07" db="EMBL/GenBank/DDBJ databases">
        <title>Genome Sequence of Sulfitobacter pseudonitzschiae Strain SMR1 Isolated from a culture of the Diatom Skeletonema marinoi.</title>
        <authorList>
            <person name="Topel M."/>
            <person name="Pinder M.I.M."/>
            <person name="Johansson O.N."/>
            <person name="Kourtchenko O."/>
            <person name="Godhe A."/>
            <person name="Clarke A.K."/>
        </authorList>
    </citation>
    <scope>NUCLEOTIDE SEQUENCE [LARGE SCALE GENOMIC DNA]</scope>
    <source>
        <strain evidence="3 4">SMR1</strain>
    </source>
</reference>
<dbReference type="AlphaFoldDB" id="A0A221JXA8"/>
<dbReference type="SUPFAM" id="SSF50346">
    <property type="entry name" value="PRC-barrel domain"/>
    <property type="match status" value="1"/>
</dbReference>
<keyword evidence="4" id="KW-1185">Reference proteome</keyword>
<organism evidence="3 4">
    <name type="scientific">Pseudosulfitobacter pseudonitzschiae</name>
    <dbReference type="NCBI Taxonomy" id="1402135"/>
    <lineage>
        <taxon>Bacteria</taxon>
        <taxon>Pseudomonadati</taxon>
        <taxon>Pseudomonadota</taxon>
        <taxon>Alphaproteobacteria</taxon>
        <taxon>Rhodobacterales</taxon>
        <taxon>Roseobacteraceae</taxon>
        <taxon>Pseudosulfitobacter</taxon>
    </lineage>
</organism>
<dbReference type="RefSeq" id="WP_089419404.1">
    <property type="nucleotide sequence ID" value="NZ_CP022415.1"/>
</dbReference>
<protein>
    <submittedName>
        <fullName evidence="3">PRC-barrel domain protein</fullName>
    </submittedName>
</protein>
<proteinExistence type="predicted"/>
<dbReference type="InterPro" id="IPR027275">
    <property type="entry name" value="PRC-brl_dom"/>
</dbReference>
<dbReference type="Gene3D" id="2.30.30.240">
    <property type="entry name" value="PRC-barrel domain"/>
    <property type="match status" value="1"/>
</dbReference>
<dbReference type="EMBL" id="CP022415">
    <property type="protein sequence ID" value="ASM71323.1"/>
    <property type="molecule type" value="Genomic_DNA"/>
</dbReference>
<evidence type="ECO:0000313" key="3">
    <source>
        <dbReference type="EMBL" id="ASM71323.1"/>
    </source>
</evidence>
<dbReference type="Proteomes" id="UP000199754">
    <property type="component" value="Chromosome"/>
</dbReference>